<organism evidence="2 3">
    <name type="scientific">Armillaria luteobubalina</name>
    <dbReference type="NCBI Taxonomy" id="153913"/>
    <lineage>
        <taxon>Eukaryota</taxon>
        <taxon>Fungi</taxon>
        <taxon>Dikarya</taxon>
        <taxon>Basidiomycota</taxon>
        <taxon>Agaricomycotina</taxon>
        <taxon>Agaricomycetes</taxon>
        <taxon>Agaricomycetidae</taxon>
        <taxon>Agaricales</taxon>
        <taxon>Marasmiineae</taxon>
        <taxon>Physalacriaceae</taxon>
        <taxon>Armillaria</taxon>
    </lineage>
</organism>
<dbReference type="Proteomes" id="UP001175228">
    <property type="component" value="Unassembled WGS sequence"/>
</dbReference>
<evidence type="ECO:0000313" key="3">
    <source>
        <dbReference type="Proteomes" id="UP001175228"/>
    </source>
</evidence>
<dbReference type="AlphaFoldDB" id="A0AA39PYN2"/>
<evidence type="ECO:0000256" key="1">
    <source>
        <dbReference type="SAM" id="MobiDB-lite"/>
    </source>
</evidence>
<proteinExistence type="predicted"/>
<feature type="compositionally biased region" description="Basic residues" evidence="1">
    <location>
        <begin position="361"/>
        <end position="371"/>
    </location>
</feature>
<comment type="caution">
    <text evidence="2">The sequence shown here is derived from an EMBL/GenBank/DDBJ whole genome shotgun (WGS) entry which is preliminary data.</text>
</comment>
<evidence type="ECO:0000313" key="2">
    <source>
        <dbReference type="EMBL" id="KAK0493022.1"/>
    </source>
</evidence>
<dbReference type="EMBL" id="JAUEPU010000027">
    <property type="protein sequence ID" value="KAK0493022.1"/>
    <property type="molecule type" value="Genomic_DNA"/>
</dbReference>
<dbReference type="Gene3D" id="2.60.120.650">
    <property type="entry name" value="Cupin"/>
    <property type="match status" value="1"/>
</dbReference>
<gene>
    <name evidence="2" type="ORF">EDD18DRAFT_1108614</name>
</gene>
<sequence length="971" mass="108165">MTLSLLDGLVAAAECNFGQSINVVYCPFEVPARGSRLEPLLKRLQEWPSLIEESLPAPTQPPSPDPLQIPAESHTTLTLGTDNALTALSNRAAREERPLCDGLLLLCDTQDLTQPMRKFLSIAIELRMMANVSTLIAPGQGGRSEYIALVDKFCVALNAIRLYQRHSRRERLLYELQSLTAAPTLLFAATHISPLVLFYQPELYATHLHLTQYGYKRASKYVRPPMLRDMEQRIWQTVLVLAAGFRSIQDLSLLLREFLDAPGVDNPTPTPLEENLDNAGAGPSGQSTFSASCGGILDYDDPTESLGVTDTDMYAPDPVPPAQANSPAAPPARPLRVTRSQMGHLPGRPALYQDPTPLLPPKKRQKVRSKTNPKSVAQPTVLARPALSQVDPSQFRATLQNILPTHLRSVNLTRASPLANQARRAKARKNIHNERDEHSTSITAWTDAEQQFRKYTFRLLKIGSDTETGFLDAIKSVDINRLQIQNHAAPIHVTNPDAALVRHMDHASYLSLTAAAVQAILEKQSILIYGVPDSATSVDFDERGLQVLGALDELRSVQSFSKREVDGHANCHLPNTAKPTLRLMLHHARAGDNGQVLNALEFPLGGKVLKSLPNHQGLASEKASFERTEFIMAGVTSEQDLSDVPPYPAHALSWGLCGLATSSTHQHRDSHGLPTHVSPLCGSKIWVMLRHSDASKDDCNFYRDYLDQKFRKDESIQEFFESEVLYLDNTTHLIMKPNVLHYVLTLEHSVSYGGHFIPSASIRSVVIGYVHTAFLTYNITNTLHPEIKRLLFRMLLHWCLDGTTFQPHTEAHLPNWTSPKSLLDIIAIGNLVLYARALDPTTDLESNPSLLVEWLTARDTYVFAVAAFQRVFATEGISDVFFESAKRFGASLFDYMTSLDDDWELHPDGISSRRDTFEKALGDALDFQTAQVELGWVVEQDFFQGADLLEKDPKRRALVWEPSFSIHRRRG</sequence>
<name>A0AA39PYN2_9AGAR</name>
<reference evidence="2" key="1">
    <citation type="submission" date="2023-06" db="EMBL/GenBank/DDBJ databases">
        <authorList>
            <consortium name="Lawrence Berkeley National Laboratory"/>
            <person name="Ahrendt S."/>
            <person name="Sahu N."/>
            <person name="Indic B."/>
            <person name="Wong-Bajracharya J."/>
            <person name="Merenyi Z."/>
            <person name="Ke H.-M."/>
            <person name="Monk M."/>
            <person name="Kocsube S."/>
            <person name="Drula E."/>
            <person name="Lipzen A."/>
            <person name="Balint B."/>
            <person name="Henrissat B."/>
            <person name="Andreopoulos B."/>
            <person name="Martin F.M."/>
            <person name="Harder C.B."/>
            <person name="Rigling D."/>
            <person name="Ford K.L."/>
            <person name="Foster G.D."/>
            <person name="Pangilinan J."/>
            <person name="Papanicolaou A."/>
            <person name="Barry K."/>
            <person name="LaButti K."/>
            <person name="Viragh M."/>
            <person name="Koriabine M."/>
            <person name="Yan M."/>
            <person name="Riley R."/>
            <person name="Champramary S."/>
            <person name="Plett K.L."/>
            <person name="Tsai I.J."/>
            <person name="Slot J."/>
            <person name="Sipos G."/>
            <person name="Plett J."/>
            <person name="Nagy L.G."/>
            <person name="Grigoriev I.V."/>
        </authorList>
    </citation>
    <scope>NUCLEOTIDE SEQUENCE</scope>
    <source>
        <strain evidence="2">HWK02</strain>
    </source>
</reference>
<evidence type="ECO:0008006" key="4">
    <source>
        <dbReference type="Google" id="ProtNLM"/>
    </source>
</evidence>
<accession>A0AA39PYN2</accession>
<feature type="region of interest" description="Disordered" evidence="1">
    <location>
        <begin position="312"/>
        <end position="377"/>
    </location>
</feature>
<feature type="region of interest" description="Disordered" evidence="1">
    <location>
        <begin position="265"/>
        <end position="287"/>
    </location>
</feature>
<protein>
    <recommendedName>
        <fullName evidence="4">JmjC domain-containing protein</fullName>
    </recommendedName>
</protein>
<keyword evidence="3" id="KW-1185">Reference proteome</keyword>